<dbReference type="STRING" id="1331196.A0A1B9IT60"/>
<sequence length="312" mass="34552">MKVFILGATGFLGFPAAEAFVRAGHIVYGSTRSQKSAEEVLAPNEIIPVVTDPYSEEGRKEWGVIAAQCDVVIDALSANGAKPAIDTFHNFLKHLDRPKGSPKPTYIYTSGLWINSRGYGGLDKWTDERQPTSTYNEAVQWRPLIEVPVLESEKAHGIVIRGAVVYGRDGSAFASYIFDEALKASRTDEKIFDTVYSHETRIASIHTDDMADLYLRVAERGPILRGQVFMASNQFIERLTDILDAVVRVSGCKGYKGKAPKGAMQEAWVSSTLIKPSLGDALTGWRPRKMSLVDGMDIYWSSYLANKKLREP</sequence>
<keyword evidence="1" id="KW-0732">Signal</keyword>
<dbReference type="SUPFAM" id="SSF51735">
    <property type="entry name" value="NAD(P)-binding Rossmann-fold domains"/>
    <property type="match status" value="1"/>
</dbReference>
<dbReference type="PANTHER" id="PTHR48079:SF3">
    <property type="entry name" value="NAD-DEPENDENT EPIMERASE_DEHYDRATASE DOMAIN-CONTAINING PROTEIN"/>
    <property type="match status" value="1"/>
</dbReference>
<dbReference type="InterPro" id="IPR036291">
    <property type="entry name" value="NAD(P)-bd_dom_sf"/>
</dbReference>
<evidence type="ECO:0008006" key="4">
    <source>
        <dbReference type="Google" id="ProtNLM"/>
    </source>
</evidence>
<feature type="chain" id="PRO_5008628880" description="NAD-dependent epimerase/dehydratase domain-containing protein" evidence="1">
    <location>
        <begin position="20"/>
        <end position="312"/>
    </location>
</feature>
<keyword evidence="3" id="KW-1185">Reference proteome</keyword>
<evidence type="ECO:0000313" key="2">
    <source>
        <dbReference type="EMBL" id="OCF58723.1"/>
    </source>
</evidence>
<dbReference type="Gene3D" id="3.40.50.720">
    <property type="entry name" value="NAD(P)-binding Rossmann-like Domain"/>
    <property type="match status" value="1"/>
</dbReference>
<dbReference type="OrthoDB" id="10000533at2759"/>
<dbReference type="GO" id="GO:0004029">
    <property type="term" value="F:aldehyde dehydrogenase (NAD+) activity"/>
    <property type="evidence" value="ECO:0007669"/>
    <property type="project" value="TreeGrafter"/>
</dbReference>
<feature type="signal peptide" evidence="1">
    <location>
        <begin position="1"/>
        <end position="19"/>
    </location>
</feature>
<protein>
    <recommendedName>
        <fullName evidence="4">NAD-dependent epimerase/dehydratase domain-containing protein</fullName>
    </recommendedName>
</protein>
<name>A0A1B9IT60_9TREE</name>
<dbReference type="PANTHER" id="PTHR48079">
    <property type="entry name" value="PROTEIN YEEZ"/>
    <property type="match status" value="1"/>
</dbReference>
<organism evidence="2 3">
    <name type="scientific">Kwoniella mangroviensis CBS 10435</name>
    <dbReference type="NCBI Taxonomy" id="1331196"/>
    <lineage>
        <taxon>Eukaryota</taxon>
        <taxon>Fungi</taxon>
        <taxon>Dikarya</taxon>
        <taxon>Basidiomycota</taxon>
        <taxon>Agaricomycotina</taxon>
        <taxon>Tremellomycetes</taxon>
        <taxon>Tremellales</taxon>
        <taxon>Cryptococcaceae</taxon>
        <taxon>Kwoniella</taxon>
    </lineage>
</organism>
<reference evidence="3" key="2">
    <citation type="submission" date="2013-12" db="EMBL/GenBank/DDBJ databases">
        <title>Evolution of pathogenesis and genome organization in the Tremellales.</title>
        <authorList>
            <person name="Cuomo C."/>
            <person name="Litvintseva A."/>
            <person name="Heitman J."/>
            <person name="Chen Y."/>
            <person name="Sun S."/>
            <person name="Springer D."/>
            <person name="Dromer F."/>
            <person name="Young S."/>
            <person name="Zeng Q."/>
            <person name="Chapman S."/>
            <person name="Gujja S."/>
            <person name="Saif S."/>
            <person name="Birren B."/>
        </authorList>
    </citation>
    <scope>NUCLEOTIDE SEQUENCE [LARGE SCALE GENOMIC DNA]</scope>
    <source>
        <strain evidence="3">CBS 10435</strain>
    </source>
</reference>
<dbReference type="EMBL" id="KI669461">
    <property type="protein sequence ID" value="OCF58723.1"/>
    <property type="molecule type" value="Genomic_DNA"/>
</dbReference>
<proteinExistence type="predicted"/>
<gene>
    <name evidence="2" type="ORF">L486_03213</name>
</gene>
<dbReference type="AlphaFoldDB" id="A0A1B9IT60"/>
<dbReference type="Proteomes" id="UP000092583">
    <property type="component" value="Unassembled WGS sequence"/>
</dbReference>
<dbReference type="GO" id="GO:0005737">
    <property type="term" value="C:cytoplasm"/>
    <property type="evidence" value="ECO:0007669"/>
    <property type="project" value="TreeGrafter"/>
</dbReference>
<accession>A0A1B9IT60</accession>
<evidence type="ECO:0000256" key="1">
    <source>
        <dbReference type="SAM" id="SignalP"/>
    </source>
</evidence>
<dbReference type="InterPro" id="IPR051783">
    <property type="entry name" value="NAD(P)-dependent_oxidoreduct"/>
</dbReference>
<evidence type="ECO:0000313" key="3">
    <source>
        <dbReference type="Proteomes" id="UP000092583"/>
    </source>
</evidence>
<reference evidence="2 3" key="1">
    <citation type="submission" date="2013-07" db="EMBL/GenBank/DDBJ databases">
        <title>The Genome Sequence of Kwoniella mangroviensis CBS10435.</title>
        <authorList>
            <consortium name="The Broad Institute Genome Sequencing Platform"/>
            <person name="Cuomo C."/>
            <person name="Litvintseva A."/>
            <person name="Chen Y."/>
            <person name="Heitman J."/>
            <person name="Sun S."/>
            <person name="Springer D."/>
            <person name="Dromer F."/>
            <person name="Young S.K."/>
            <person name="Zeng Q."/>
            <person name="Gargeya S."/>
            <person name="Fitzgerald M."/>
            <person name="Abouelleil A."/>
            <person name="Alvarado L."/>
            <person name="Berlin A.M."/>
            <person name="Chapman S.B."/>
            <person name="Dewar J."/>
            <person name="Goldberg J."/>
            <person name="Griggs A."/>
            <person name="Gujja S."/>
            <person name="Hansen M."/>
            <person name="Howarth C."/>
            <person name="Imamovic A."/>
            <person name="Larimer J."/>
            <person name="McCowan C."/>
            <person name="Murphy C."/>
            <person name="Pearson M."/>
            <person name="Priest M."/>
            <person name="Roberts A."/>
            <person name="Saif S."/>
            <person name="Shea T."/>
            <person name="Sykes S."/>
            <person name="Wortman J."/>
            <person name="Nusbaum C."/>
            <person name="Birren B."/>
        </authorList>
    </citation>
    <scope>NUCLEOTIDE SEQUENCE [LARGE SCALE GENOMIC DNA]</scope>
    <source>
        <strain evidence="2 3">CBS 10435</strain>
    </source>
</reference>